<dbReference type="EMBL" id="JBHSBC010000018">
    <property type="protein sequence ID" value="MFC3982029.1"/>
    <property type="molecule type" value="Genomic_DNA"/>
</dbReference>
<keyword evidence="4" id="KW-0378">Hydrolase</keyword>
<dbReference type="InterPro" id="IPR000073">
    <property type="entry name" value="AB_hydrolase_1"/>
</dbReference>
<dbReference type="PRINTS" id="PR00111">
    <property type="entry name" value="ABHYDROLASE"/>
</dbReference>
<evidence type="ECO:0000256" key="2">
    <source>
        <dbReference type="SAM" id="SignalP"/>
    </source>
</evidence>
<comment type="caution">
    <text evidence="4">The sequence shown here is derived from an EMBL/GenBank/DDBJ whole genome shotgun (WGS) entry which is preliminary data.</text>
</comment>
<feature type="chain" id="PRO_5047106554" evidence="2">
    <location>
        <begin position="31"/>
        <end position="332"/>
    </location>
</feature>
<dbReference type="Proteomes" id="UP001595698">
    <property type="component" value="Unassembled WGS sequence"/>
</dbReference>
<reference evidence="5" key="1">
    <citation type="journal article" date="2019" name="Int. J. Syst. Evol. Microbiol.">
        <title>The Global Catalogue of Microorganisms (GCM) 10K type strain sequencing project: providing services to taxonomists for standard genome sequencing and annotation.</title>
        <authorList>
            <consortium name="The Broad Institute Genomics Platform"/>
            <consortium name="The Broad Institute Genome Sequencing Center for Infectious Disease"/>
            <person name="Wu L."/>
            <person name="Ma J."/>
        </authorList>
    </citation>
    <scope>NUCLEOTIDE SEQUENCE [LARGE SCALE GENOMIC DNA]</scope>
    <source>
        <strain evidence="5">TBRC 7912</strain>
    </source>
</reference>
<protein>
    <submittedName>
        <fullName evidence="4">Alpha/beta fold hydrolase</fullName>
    </submittedName>
</protein>
<sequence>MSLGRRNAMALGAGAIALAATGGAVPPASAAETGQAERGPAVPSDAELARSLPGGFTSRHAEVNGVRLHYVSGGSGEPLVLLPGWPQTWWEYRKVMPALAARYRVIVVDLRGMGGSGKPASGYDKKTMARDVRELVRALGHDRVNIAGHDVGAMIAFSFAVNHPEATRRLALLDVTHPDDSYYEFRMLPQPGQAFFPWWFAFNQVQGLPEQLVSGRSRYLVDWIFDHLLVDKSAIGDRDRAVYAKAYSSPDAVRGGNSWYQAFGQDIEDHRTYGKVTAPTLGLAHSAFHPHMNQVLPTQATDVRVAELTGTGHYFVEERPAAVIGHLTGFFG</sequence>
<feature type="region of interest" description="Disordered" evidence="1">
    <location>
        <begin position="27"/>
        <end position="47"/>
    </location>
</feature>
<name>A0ABV8F1A7_9ACTN</name>
<feature type="domain" description="AB hydrolase-1" evidence="3">
    <location>
        <begin position="78"/>
        <end position="200"/>
    </location>
</feature>
<proteinExistence type="predicted"/>
<dbReference type="Pfam" id="PF00561">
    <property type="entry name" value="Abhydrolase_1"/>
    <property type="match status" value="1"/>
</dbReference>
<evidence type="ECO:0000313" key="4">
    <source>
        <dbReference type="EMBL" id="MFC3982029.1"/>
    </source>
</evidence>
<dbReference type="PANTHER" id="PTHR43329">
    <property type="entry name" value="EPOXIDE HYDROLASE"/>
    <property type="match status" value="1"/>
</dbReference>
<evidence type="ECO:0000313" key="5">
    <source>
        <dbReference type="Proteomes" id="UP001595698"/>
    </source>
</evidence>
<dbReference type="RefSeq" id="WP_352013021.1">
    <property type="nucleotide sequence ID" value="NZ_JBHSBC010000018.1"/>
</dbReference>
<keyword evidence="5" id="KW-1185">Reference proteome</keyword>
<dbReference type="InterPro" id="IPR006311">
    <property type="entry name" value="TAT_signal"/>
</dbReference>
<dbReference type="GO" id="GO:0016787">
    <property type="term" value="F:hydrolase activity"/>
    <property type="evidence" value="ECO:0007669"/>
    <property type="project" value="UniProtKB-KW"/>
</dbReference>
<dbReference type="PROSITE" id="PS51318">
    <property type="entry name" value="TAT"/>
    <property type="match status" value="1"/>
</dbReference>
<dbReference type="SUPFAM" id="SSF53474">
    <property type="entry name" value="alpha/beta-Hydrolases"/>
    <property type="match status" value="1"/>
</dbReference>
<dbReference type="Gene3D" id="3.40.50.1820">
    <property type="entry name" value="alpha/beta hydrolase"/>
    <property type="match status" value="1"/>
</dbReference>
<dbReference type="InterPro" id="IPR029058">
    <property type="entry name" value="AB_hydrolase_fold"/>
</dbReference>
<organism evidence="4 5">
    <name type="scientific">Streptosporangium jomthongense</name>
    <dbReference type="NCBI Taxonomy" id="1193683"/>
    <lineage>
        <taxon>Bacteria</taxon>
        <taxon>Bacillati</taxon>
        <taxon>Actinomycetota</taxon>
        <taxon>Actinomycetes</taxon>
        <taxon>Streptosporangiales</taxon>
        <taxon>Streptosporangiaceae</taxon>
        <taxon>Streptosporangium</taxon>
    </lineage>
</organism>
<gene>
    <name evidence="4" type="ORF">ACFOYY_17940</name>
</gene>
<evidence type="ECO:0000259" key="3">
    <source>
        <dbReference type="Pfam" id="PF00561"/>
    </source>
</evidence>
<keyword evidence="2" id="KW-0732">Signal</keyword>
<feature type="signal peptide" evidence="2">
    <location>
        <begin position="1"/>
        <end position="30"/>
    </location>
</feature>
<accession>A0ABV8F1A7</accession>
<evidence type="ECO:0000256" key="1">
    <source>
        <dbReference type="SAM" id="MobiDB-lite"/>
    </source>
</evidence>